<dbReference type="PROSITE" id="PS51891">
    <property type="entry name" value="CENP_V_GFA"/>
    <property type="match status" value="1"/>
</dbReference>
<dbReference type="SUPFAM" id="SSF51316">
    <property type="entry name" value="Mss4-like"/>
    <property type="match status" value="1"/>
</dbReference>
<comment type="similarity">
    <text evidence="1">Belongs to the Gfa family.</text>
</comment>
<evidence type="ECO:0000256" key="2">
    <source>
        <dbReference type="ARBA" id="ARBA00022723"/>
    </source>
</evidence>
<protein>
    <submittedName>
        <fullName evidence="6">GFA family protein</fullName>
    </submittedName>
</protein>
<evidence type="ECO:0000259" key="5">
    <source>
        <dbReference type="PROSITE" id="PS51891"/>
    </source>
</evidence>
<dbReference type="AlphaFoldDB" id="A0A952FT12"/>
<accession>A0A952FT12</accession>
<evidence type="ECO:0000313" key="6">
    <source>
        <dbReference type="EMBL" id="MBW8727729.1"/>
    </source>
</evidence>
<evidence type="ECO:0000256" key="3">
    <source>
        <dbReference type="ARBA" id="ARBA00022833"/>
    </source>
</evidence>
<sequence>MEPITGGCLCGRVRYQASARPRVHYCHCTMCRRATGSAFAVLAWVPAGSVRWIGEGRPAEHRSSPIARRSFCDRCGTPMTLAYDAGDKLALHAGTLDRPEDFPPGYHYGAESRLAWADCGTGLPSRRTAERWDDA</sequence>
<dbReference type="GO" id="GO:0046872">
    <property type="term" value="F:metal ion binding"/>
    <property type="evidence" value="ECO:0007669"/>
    <property type="project" value="UniProtKB-KW"/>
</dbReference>
<reference evidence="6" key="1">
    <citation type="submission" date="2020-06" db="EMBL/GenBank/DDBJ databases">
        <title>Stable isotope informed genome-resolved metagenomics uncovers potential trophic interactions in rhizosphere soil.</title>
        <authorList>
            <person name="Starr E.P."/>
            <person name="Shi S."/>
            <person name="Blazewicz S.J."/>
            <person name="Koch B.J."/>
            <person name="Probst A.J."/>
            <person name="Hungate B.A."/>
            <person name="Pett-Ridge J."/>
            <person name="Firestone M.K."/>
            <person name="Banfield J.F."/>
        </authorList>
    </citation>
    <scope>NUCLEOTIDE SEQUENCE</scope>
    <source>
        <strain evidence="6">YM_69_17</strain>
    </source>
</reference>
<name>A0A952FT12_9PROT</name>
<dbReference type="Pfam" id="PF04828">
    <property type="entry name" value="GFA"/>
    <property type="match status" value="1"/>
</dbReference>
<proteinExistence type="inferred from homology"/>
<dbReference type="EMBL" id="JAEKLZ010000300">
    <property type="protein sequence ID" value="MBW8727729.1"/>
    <property type="molecule type" value="Genomic_DNA"/>
</dbReference>
<dbReference type="PANTHER" id="PTHR33337:SF40">
    <property type="entry name" value="CENP-V_GFA DOMAIN-CONTAINING PROTEIN-RELATED"/>
    <property type="match status" value="1"/>
</dbReference>
<dbReference type="GO" id="GO:0016846">
    <property type="term" value="F:carbon-sulfur lyase activity"/>
    <property type="evidence" value="ECO:0007669"/>
    <property type="project" value="InterPro"/>
</dbReference>
<dbReference type="InterPro" id="IPR006913">
    <property type="entry name" value="CENP-V/GFA"/>
</dbReference>
<keyword evidence="2" id="KW-0479">Metal-binding</keyword>
<evidence type="ECO:0000256" key="4">
    <source>
        <dbReference type="ARBA" id="ARBA00023239"/>
    </source>
</evidence>
<evidence type="ECO:0000313" key="7">
    <source>
        <dbReference type="Proteomes" id="UP000700706"/>
    </source>
</evidence>
<dbReference type="InterPro" id="IPR011057">
    <property type="entry name" value="Mss4-like_sf"/>
</dbReference>
<organism evidence="6 7">
    <name type="scientific">Inquilinus limosus</name>
    <dbReference type="NCBI Taxonomy" id="171674"/>
    <lineage>
        <taxon>Bacteria</taxon>
        <taxon>Pseudomonadati</taxon>
        <taxon>Pseudomonadota</taxon>
        <taxon>Alphaproteobacteria</taxon>
        <taxon>Rhodospirillales</taxon>
        <taxon>Rhodospirillaceae</taxon>
        <taxon>Inquilinus</taxon>
    </lineage>
</organism>
<keyword evidence="4" id="KW-0456">Lyase</keyword>
<comment type="caution">
    <text evidence="6">The sequence shown here is derived from an EMBL/GenBank/DDBJ whole genome shotgun (WGS) entry which is preliminary data.</text>
</comment>
<keyword evidence="3" id="KW-0862">Zinc</keyword>
<feature type="domain" description="CENP-V/GFA" evidence="5">
    <location>
        <begin position="4"/>
        <end position="133"/>
    </location>
</feature>
<dbReference type="Proteomes" id="UP000700706">
    <property type="component" value="Unassembled WGS sequence"/>
</dbReference>
<dbReference type="PANTHER" id="PTHR33337">
    <property type="entry name" value="GFA DOMAIN-CONTAINING PROTEIN"/>
    <property type="match status" value="1"/>
</dbReference>
<evidence type="ECO:0000256" key="1">
    <source>
        <dbReference type="ARBA" id="ARBA00005495"/>
    </source>
</evidence>
<dbReference type="Gene3D" id="3.90.1590.10">
    <property type="entry name" value="glutathione-dependent formaldehyde- activating enzyme (gfa)"/>
    <property type="match status" value="1"/>
</dbReference>
<gene>
    <name evidence="6" type="ORF">JF625_21595</name>
</gene>